<proteinExistence type="predicted"/>
<dbReference type="STRING" id="1000565.METUNv1_03986"/>
<dbReference type="Proteomes" id="UP000005019">
    <property type="component" value="Unassembled WGS sequence"/>
</dbReference>
<keyword evidence="1" id="KW-0472">Membrane</keyword>
<keyword evidence="3" id="KW-1185">Reference proteome</keyword>
<dbReference type="RefSeq" id="WP_008064806.1">
    <property type="nucleotide sequence ID" value="NZ_AFHG01000059.1"/>
</dbReference>
<evidence type="ECO:0000313" key="3">
    <source>
        <dbReference type="Proteomes" id="UP000005019"/>
    </source>
</evidence>
<organism evidence="2 3">
    <name type="scientific">Methyloversatilis universalis (strain ATCC BAA-1314 / DSM 25237 / JCM 13912 / CCUG 52030 / FAM5)</name>
    <dbReference type="NCBI Taxonomy" id="1000565"/>
    <lineage>
        <taxon>Bacteria</taxon>
        <taxon>Pseudomonadati</taxon>
        <taxon>Pseudomonadota</taxon>
        <taxon>Betaproteobacteria</taxon>
        <taxon>Nitrosomonadales</taxon>
        <taxon>Sterolibacteriaceae</taxon>
        <taxon>Methyloversatilis</taxon>
    </lineage>
</organism>
<dbReference type="AlphaFoldDB" id="F5RI36"/>
<protein>
    <recommendedName>
        <fullName evidence="4">DUF2568 domain-containing protein</fullName>
    </recommendedName>
</protein>
<evidence type="ECO:0000256" key="1">
    <source>
        <dbReference type="SAM" id="Phobius"/>
    </source>
</evidence>
<dbReference type="OrthoDB" id="8913058at2"/>
<sequence length="90" mass="9334">MSDLLASGLLIDLIMLGVLFEAVALALLHRRRGLGLAPGRWLPTLAAGLCLMLALRAAVTGGGASVVLFWLAASGVAHACDIYLRRPPAS</sequence>
<keyword evidence="1" id="KW-1133">Transmembrane helix</keyword>
<keyword evidence="1" id="KW-0812">Transmembrane</keyword>
<evidence type="ECO:0000313" key="2">
    <source>
        <dbReference type="EMBL" id="EGK70018.1"/>
    </source>
</evidence>
<feature type="transmembrane region" description="Helical" evidence="1">
    <location>
        <begin position="6"/>
        <end position="28"/>
    </location>
</feature>
<name>F5RI36_METUF</name>
<comment type="caution">
    <text evidence="2">The sequence shown here is derived from an EMBL/GenBank/DDBJ whole genome shotgun (WGS) entry which is preliminary data.</text>
</comment>
<reference evidence="2 3" key="1">
    <citation type="journal article" date="2011" name="J. Bacteriol.">
        <title>Genome sequence of Methyloversatilis universalis FAM5T, a methylotrophic representative of the order Rhodocyclales.</title>
        <authorList>
            <person name="Kittichotirat W."/>
            <person name="Good N.M."/>
            <person name="Hall R."/>
            <person name="Bringel F."/>
            <person name="Lajus A."/>
            <person name="Medigue C."/>
            <person name="Smalley N.E."/>
            <person name="Beck D."/>
            <person name="Bumgarner R."/>
            <person name="Vuilleumier S."/>
            <person name="Kalyuzhnaya M.G."/>
        </authorList>
    </citation>
    <scope>NUCLEOTIDE SEQUENCE [LARGE SCALE GENOMIC DNA]</scope>
    <source>
        <strain evidence="3">ATCC BAA-1314 / JCM 13912 / FAM5</strain>
    </source>
</reference>
<gene>
    <name evidence="2" type="ORF">METUNv1_03986</name>
</gene>
<evidence type="ECO:0008006" key="4">
    <source>
        <dbReference type="Google" id="ProtNLM"/>
    </source>
</evidence>
<dbReference type="EMBL" id="AFHG01000059">
    <property type="protein sequence ID" value="EGK70018.1"/>
    <property type="molecule type" value="Genomic_DNA"/>
</dbReference>
<accession>F5RI36</accession>
<dbReference type="eggNOG" id="ENOG50300YR">
    <property type="taxonomic scope" value="Bacteria"/>
</dbReference>